<name>A0A2P2NRI1_RHIMU</name>
<organism evidence="1">
    <name type="scientific">Rhizophora mucronata</name>
    <name type="common">Asiatic mangrove</name>
    <dbReference type="NCBI Taxonomy" id="61149"/>
    <lineage>
        <taxon>Eukaryota</taxon>
        <taxon>Viridiplantae</taxon>
        <taxon>Streptophyta</taxon>
        <taxon>Embryophyta</taxon>
        <taxon>Tracheophyta</taxon>
        <taxon>Spermatophyta</taxon>
        <taxon>Magnoliopsida</taxon>
        <taxon>eudicotyledons</taxon>
        <taxon>Gunneridae</taxon>
        <taxon>Pentapetalae</taxon>
        <taxon>rosids</taxon>
        <taxon>fabids</taxon>
        <taxon>Malpighiales</taxon>
        <taxon>Rhizophoraceae</taxon>
        <taxon>Rhizophora</taxon>
    </lineage>
</organism>
<protein>
    <submittedName>
        <fullName evidence="1">Uncharacterized protein</fullName>
    </submittedName>
</protein>
<dbReference type="EMBL" id="GGEC01064628">
    <property type="protein sequence ID" value="MBX45112.1"/>
    <property type="molecule type" value="Transcribed_RNA"/>
</dbReference>
<proteinExistence type="predicted"/>
<accession>A0A2P2NRI1</accession>
<dbReference type="AlphaFoldDB" id="A0A2P2NRI1"/>
<evidence type="ECO:0000313" key="1">
    <source>
        <dbReference type="EMBL" id="MBX45112.1"/>
    </source>
</evidence>
<reference evidence="1" key="1">
    <citation type="submission" date="2018-02" db="EMBL/GenBank/DDBJ databases">
        <title>Rhizophora mucronata_Transcriptome.</title>
        <authorList>
            <person name="Meera S.P."/>
            <person name="Sreeshan A."/>
            <person name="Augustine A."/>
        </authorList>
    </citation>
    <scope>NUCLEOTIDE SEQUENCE</scope>
    <source>
        <tissue evidence="1">Leaf</tissue>
    </source>
</reference>
<sequence length="23" mass="2704">MRCMAVNSILNNMVLKAIRRSPW</sequence>